<evidence type="ECO:0000259" key="1">
    <source>
        <dbReference type="Pfam" id="PF13905"/>
    </source>
</evidence>
<dbReference type="GO" id="GO:0031397">
    <property type="term" value="P:negative regulation of protein ubiquitination"/>
    <property type="evidence" value="ECO:0007669"/>
    <property type="project" value="TreeGrafter"/>
</dbReference>
<dbReference type="GO" id="GO:0005634">
    <property type="term" value="C:nucleus"/>
    <property type="evidence" value="ECO:0007669"/>
    <property type="project" value="TreeGrafter"/>
</dbReference>
<dbReference type="InterPro" id="IPR012336">
    <property type="entry name" value="Thioredoxin-like_fold"/>
</dbReference>
<dbReference type="PANTHER" id="PTHR46472:SF1">
    <property type="entry name" value="NUCLEOREDOXIN"/>
    <property type="match status" value="1"/>
</dbReference>
<dbReference type="Proteomes" id="UP000039865">
    <property type="component" value="Unassembled WGS sequence"/>
</dbReference>
<dbReference type="EMBL" id="CCKQ01005437">
    <property type="protein sequence ID" value="CDW76672.1"/>
    <property type="molecule type" value="Genomic_DNA"/>
</dbReference>
<dbReference type="PANTHER" id="PTHR46472">
    <property type="entry name" value="NUCLEOREDOXIN"/>
    <property type="match status" value="1"/>
</dbReference>
<dbReference type="InParanoid" id="A0A078A3C6"/>
<evidence type="ECO:0000313" key="2">
    <source>
        <dbReference type="EMBL" id="CDW76672.1"/>
    </source>
</evidence>
<dbReference type="AlphaFoldDB" id="A0A078A3C6"/>
<sequence length="202" mass="23288">MENTIEDLVGSTFYKKKGHNDKDRESLFNVEDCGTEEVKAASFLGLLFSANWCPPCKNFLSILKEFYSEVNIDKKKCEILYVPTDKHENDYKEHYAHMPWLSIPFGDVRIQKLLQKYKVTGVPVLIIVDSQSGFLVTVRGRKDIHEQGINCVNDWVKLLQLNREKEIQRLEEEALAEIARQKLQQQHLLEQANPVVGANLNV</sequence>
<dbReference type="GO" id="GO:0030178">
    <property type="term" value="P:negative regulation of Wnt signaling pathway"/>
    <property type="evidence" value="ECO:0007669"/>
    <property type="project" value="TreeGrafter"/>
</dbReference>
<dbReference type="OMA" id="HEQGINC"/>
<dbReference type="InterPro" id="IPR036249">
    <property type="entry name" value="Thioredoxin-like_sf"/>
</dbReference>
<feature type="domain" description="Thioredoxin-like fold" evidence="1">
    <location>
        <begin position="44"/>
        <end position="131"/>
    </location>
</feature>
<dbReference type="Gene3D" id="3.40.30.10">
    <property type="entry name" value="Glutaredoxin"/>
    <property type="match status" value="1"/>
</dbReference>
<dbReference type="GO" id="GO:0004791">
    <property type="term" value="F:thioredoxin-disulfide reductase (NADPH) activity"/>
    <property type="evidence" value="ECO:0007669"/>
    <property type="project" value="TreeGrafter"/>
</dbReference>
<keyword evidence="3" id="KW-1185">Reference proteome</keyword>
<gene>
    <name evidence="2" type="primary">Contig9709.g10386</name>
    <name evidence="2" type="ORF">STYLEM_5633</name>
</gene>
<protein>
    <recommendedName>
        <fullName evidence="1">Thioredoxin-like fold domain-containing protein</fullName>
    </recommendedName>
</protein>
<name>A0A078A3C6_STYLE</name>
<dbReference type="OrthoDB" id="409136at2759"/>
<dbReference type="SUPFAM" id="SSF52833">
    <property type="entry name" value="Thioredoxin-like"/>
    <property type="match status" value="1"/>
</dbReference>
<proteinExistence type="predicted"/>
<dbReference type="Pfam" id="PF13905">
    <property type="entry name" value="Thioredoxin_8"/>
    <property type="match status" value="1"/>
</dbReference>
<reference evidence="2 3" key="1">
    <citation type="submission" date="2014-06" db="EMBL/GenBank/DDBJ databases">
        <authorList>
            <person name="Swart Estienne"/>
        </authorList>
    </citation>
    <scope>NUCLEOTIDE SEQUENCE [LARGE SCALE GENOMIC DNA]</scope>
    <source>
        <strain evidence="2 3">130c</strain>
    </source>
</reference>
<organism evidence="2 3">
    <name type="scientific">Stylonychia lemnae</name>
    <name type="common">Ciliate</name>
    <dbReference type="NCBI Taxonomy" id="5949"/>
    <lineage>
        <taxon>Eukaryota</taxon>
        <taxon>Sar</taxon>
        <taxon>Alveolata</taxon>
        <taxon>Ciliophora</taxon>
        <taxon>Intramacronucleata</taxon>
        <taxon>Spirotrichea</taxon>
        <taxon>Stichotrichia</taxon>
        <taxon>Sporadotrichida</taxon>
        <taxon>Oxytrichidae</taxon>
        <taxon>Stylonychinae</taxon>
        <taxon>Stylonychia</taxon>
    </lineage>
</organism>
<accession>A0A078A3C6</accession>
<evidence type="ECO:0000313" key="3">
    <source>
        <dbReference type="Proteomes" id="UP000039865"/>
    </source>
</evidence>